<name>E6PUG1_9ZZZZ</name>
<evidence type="ECO:0000313" key="2">
    <source>
        <dbReference type="EMBL" id="CBH98568.1"/>
    </source>
</evidence>
<dbReference type="EMBL" id="CABM01000056">
    <property type="protein sequence ID" value="CBH98568.1"/>
    <property type="molecule type" value="Genomic_DNA"/>
</dbReference>
<gene>
    <name evidence="2" type="ORF">CARN2_4049</name>
</gene>
<reference evidence="2" key="1">
    <citation type="submission" date="2009-10" db="EMBL/GenBank/DDBJ databases">
        <title>Diversity of trophic interactions inside an arsenic-rich microbial ecosystem.</title>
        <authorList>
            <person name="Bertin P.N."/>
            <person name="Heinrich-Salmeron A."/>
            <person name="Pelletier E."/>
            <person name="Goulhen-Chollet F."/>
            <person name="Arsene-Ploetze F."/>
            <person name="Gallien S."/>
            <person name="Calteau A."/>
            <person name="Vallenet D."/>
            <person name="Casiot C."/>
            <person name="Chane-Woon-Ming B."/>
            <person name="Giloteaux L."/>
            <person name="Barakat M."/>
            <person name="Bonnefoy V."/>
            <person name="Bruneel O."/>
            <person name="Chandler M."/>
            <person name="Cleiss J."/>
            <person name="Duran R."/>
            <person name="Elbaz-Poulichet F."/>
            <person name="Fonknechten N."/>
            <person name="Lauga B."/>
            <person name="Mornico D."/>
            <person name="Ortet P."/>
            <person name="Schaeffer C."/>
            <person name="Siguier P."/>
            <person name="Alexander Thil Smith A."/>
            <person name="Van Dorsselaer A."/>
            <person name="Weissenbach J."/>
            <person name="Medigue C."/>
            <person name="Le Paslier D."/>
        </authorList>
    </citation>
    <scope>NUCLEOTIDE SEQUENCE</scope>
</reference>
<sequence>MTPLPPGCNNASANASPPRWCRLRANSAPTPRPCATRVHWPTTSPAAACRTRSATKLARAVIRRGHGGCERPQAAASQRPPPEGDEKTWGGPAFLMSPAPMRRGEVWTANLNPNKGARSARFGPCWCCKTRRRPRPVWRPSSSPL</sequence>
<comment type="caution">
    <text evidence="2">The sequence shown here is derived from an EMBL/GenBank/DDBJ whole genome shotgun (WGS) entry which is preliminary data.</text>
</comment>
<dbReference type="AlphaFoldDB" id="E6PUG1"/>
<evidence type="ECO:0000256" key="1">
    <source>
        <dbReference type="SAM" id="MobiDB-lite"/>
    </source>
</evidence>
<feature type="region of interest" description="Disordered" evidence="1">
    <location>
        <begin position="64"/>
        <end position="100"/>
    </location>
</feature>
<proteinExistence type="predicted"/>
<organism evidence="2">
    <name type="scientific">mine drainage metagenome</name>
    <dbReference type="NCBI Taxonomy" id="410659"/>
    <lineage>
        <taxon>unclassified sequences</taxon>
        <taxon>metagenomes</taxon>
        <taxon>ecological metagenomes</taxon>
    </lineage>
</organism>
<protein>
    <submittedName>
        <fullName evidence="2">Uncharacterized protein</fullName>
    </submittedName>
</protein>
<accession>E6PUG1</accession>